<dbReference type="Proteomes" id="UP000320048">
    <property type="component" value="Unassembled WGS sequence"/>
</dbReference>
<evidence type="ECO:0000313" key="3">
    <source>
        <dbReference type="EMBL" id="TMJ07111.1"/>
    </source>
</evidence>
<evidence type="ECO:0008006" key="6">
    <source>
        <dbReference type="Google" id="ProtNLM"/>
    </source>
</evidence>
<protein>
    <recommendedName>
        <fullName evidence="6">Transmembrane protein</fullName>
    </recommendedName>
</protein>
<evidence type="ECO:0000313" key="2">
    <source>
        <dbReference type="EMBL" id="TMI78675.1"/>
    </source>
</evidence>
<feature type="transmembrane region" description="Helical" evidence="1">
    <location>
        <begin position="6"/>
        <end position="30"/>
    </location>
</feature>
<evidence type="ECO:0000256" key="1">
    <source>
        <dbReference type="SAM" id="Phobius"/>
    </source>
</evidence>
<keyword evidence="1" id="KW-0472">Membrane</keyword>
<keyword evidence="1" id="KW-0812">Transmembrane</keyword>
<organism evidence="2 4">
    <name type="scientific">Candidatus Segetimicrobium genomatis</name>
    <dbReference type="NCBI Taxonomy" id="2569760"/>
    <lineage>
        <taxon>Bacteria</taxon>
        <taxon>Bacillati</taxon>
        <taxon>Candidatus Sysuimicrobiota</taxon>
        <taxon>Candidatus Sysuimicrobiia</taxon>
        <taxon>Candidatus Sysuimicrobiales</taxon>
        <taxon>Candidatus Segetimicrobiaceae</taxon>
        <taxon>Candidatus Segetimicrobium</taxon>
    </lineage>
</organism>
<feature type="transmembrane region" description="Helical" evidence="1">
    <location>
        <begin position="89"/>
        <end position="106"/>
    </location>
</feature>
<dbReference type="EMBL" id="VBAO01000352">
    <property type="protein sequence ID" value="TMI78675.1"/>
    <property type="molecule type" value="Genomic_DNA"/>
</dbReference>
<proteinExistence type="predicted"/>
<comment type="caution">
    <text evidence="2">The sequence shown here is derived from an EMBL/GenBank/DDBJ whole genome shotgun (WGS) entry which is preliminary data.</text>
</comment>
<evidence type="ECO:0000313" key="5">
    <source>
        <dbReference type="Proteomes" id="UP000320393"/>
    </source>
</evidence>
<evidence type="ECO:0000313" key="4">
    <source>
        <dbReference type="Proteomes" id="UP000320048"/>
    </source>
</evidence>
<gene>
    <name evidence="3" type="ORF">E6H02_11810</name>
    <name evidence="2" type="ORF">E6H04_12010</name>
</gene>
<dbReference type="EMBL" id="VBAM01000507">
    <property type="protein sequence ID" value="TMJ07111.1"/>
    <property type="molecule type" value="Genomic_DNA"/>
</dbReference>
<accession>A0A537J5A8</accession>
<sequence length="116" mass="12808">MQLTLSRLMSFGVVVGLIVLLGWFASGLYLHDIHQVRGQLPSTKITGSPYYLALALLAATVILASALFALGILLFASPQHPWMRTAGEWTMLLLSVLFVVLIVWAYQWGPQAIRAR</sequence>
<keyword evidence="1" id="KW-1133">Transmembrane helix</keyword>
<reference evidence="4 5" key="1">
    <citation type="journal article" date="2019" name="Nat. Microbiol.">
        <title>Mediterranean grassland soil C-N compound turnover is dependent on rainfall and depth, and is mediated by genomically divergent microorganisms.</title>
        <authorList>
            <person name="Diamond S."/>
            <person name="Andeer P.F."/>
            <person name="Li Z."/>
            <person name="Crits-Christoph A."/>
            <person name="Burstein D."/>
            <person name="Anantharaman K."/>
            <person name="Lane K.R."/>
            <person name="Thomas B.C."/>
            <person name="Pan C."/>
            <person name="Northen T.R."/>
            <person name="Banfield J.F."/>
        </authorList>
    </citation>
    <scope>NUCLEOTIDE SEQUENCE [LARGE SCALE GENOMIC DNA]</scope>
    <source>
        <strain evidence="3">NP_5</strain>
        <strain evidence="2">NP_7</strain>
    </source>
</reference>
<name>A0A537J5A8_9BACT</name>
<feature type="transmembrane region" description="Helical" evidence="1">
    <location>
        <begin position="51"/>
        <end position="77"/>
    </location>
</feature>
<dbReference type="Proteomes" id="UP000320393">
    <property type="component" value="Unassembled WGS sequence"/>
</dbReference>
<dbReference type="AlphaFoldDB" id="A0A537J5A8"/>